<dbReference type="CDD" id="cd14066">
    <property type="entry name" value="STKc_IRAK"/>
    <property type="match status" value="1"/>
</dbReference>
<dbReference type="FunFam" id="3.30.200.20:FF:000727">
    <property type="entry name" value="Cysteine-rich RLK (RECEPTOR-like protein kinase) 23"/>
    <property type="match status" value="1"/>
</dbReference>
<dbReference type="InterPro" id="IPR001245">
    <property type="entry name" value="Ser-Thr/Tyr_kinase_cat_dom"/>
</dbReference>
<dbReference type="GO" id="GO:0004674">
    <property type="term" value="F:protein serine/threonine kinase activity"/>
    <property type="evidence" value="ECO:0007669"/>
    <property type="project" value="UniProtKB-KW"/>
</dbReference>
<evidence type="ECO:0000256" key="14">
    <source>
        <dbReference type="ARBA" id="ARBA00023180"/>
    </source>
</evidence>
<dbReference type="SMART" id="SM00220">
    <property type="entry name" value="S_TKc"/>
    <property type="match status" value="1"/>
</dbReference>
<organism evidence="22 23">
    <name type="scientific">Acacia crassicarpa</name>
    <name type="common">northern wattle</name>
    <dbReference type="NCBI Taxonomy" id="499986"/>
    <lineage>
        <taxon>Eukaryota</taxon>
        <taxon>Viridiplantae</taxon>
        <taxon>Streptophyta</taxon>
        <taxon>Embryophyta</taxon>
        <taxon>Tracheophyta</taxon>
        <taxon>Spermatophyta</taxon>
        <taxon>Magnoliopsida</taxon>
        <taxon>eudicotyledons</taxon>
        <taxon>Gunneridae</taxon>
        <taxon>Pentapetalae</taxon>
        <taxon>rosids</taxon>
        <taxon>fabids</taxon>
        <taxon>Fabales</taxon>
        <taxon>Fabaceae</taxon>
        <taxon>Caesalpinioideae</taxon>
        <taxon>mimosoid clade</taxon>
        <taxon>Acacieae</taxon>
        <taxon>Acacia</taxon>
    </lineage>
</organism>
<dbReference type="GO" id="GO:0005524">
    <property type="term" value="F:ATP binding"/>
    <property type="evidence" value="ECO:0007669"/>
    <property type="project" value="UniProtKB-UniRule"/>
</dbReference>
<dbReference type="PANTHER" id="PTHR27002:SF1108">
    <property type="entry name" value="CYSTEINE-RICH RECEPTOR-KINASE-LIKE PROTEIN"/>
    <property type="match status" value="1"/>
</dbReference>
<feature type="transmembrane region" description="Helical" evidence="18">
    <location>
        <begin position="538"/>
        <end position="559"/>
    </location>
</feature>
<keyword evidence="11 18" id="KW-1133">Transmembrane helix</keyword>
<evidence type="ECO:0000256" key="13">
    <source>
        <dbReference type="ARBA" id="ARBA00023170"/>
    </source>
</evidence>
<gene>
    <name evidence="22" type="ORF">QN277_005316</name>
</gene>
<evidence type="ECO:0000256" key="15">
    <source>
        <dbReference type="ARBA" id="ARBA00047558"/>
    </source>
</evidence>
<evidence type="ECO:0000256" key="6">
    <source>
        <dbReference type="ARBA" id="ARBA00022729"/>
    </source>
</evidence>
<keyword evidence="13" id="KW-0675">Receptor</keyword>
<evidence type="ECO:0000256" key="7">
    <source>
        <dbReference type="ARBA" id="ARBA00022737"/>
    </source>
</evidence>
<evidence type="ECO:0000256" key="3">
    <source>
        <dbReference type="ARBA" id="ARBA00022553"/>
    </source>
</evidence>
<dbReference type="Gene3D" id="1.10.510.10">
    <property type="entry name" value="Transferase(Phosphotransferase) domain 1"/>
    <property type="match status" value="1"/>
</dbReference>
<keyword evidence="5 18" id="KW-0812">Transmembrane</keyword>
<dbReference type="GO" id="GO:0009751">
    <property type="term" value="P:response to salicylic acid"/>
    <property type="evidence" value="ECO:0007669"/>
    <property type="project" value="UniProtKB-ARBA"/>
</dbReference>
<dbReference type="InterPro" id="IPR038408">
    <property type="entry name" value="GNK2_sf"/>
</dbReference>
<feature type="binding site" evidence="17">
    <location>
        <position position="627"/>
    </location>
    <ligand>
        <name>ATP</name>
        <dbReference type="ChEBI" id="CHEBI:30616"/>
    </ligand>
</feature>
<evidence type="ECO:0000313" key="23">
    <source>
        <dbReference type="Proteomes" id="UP001293593"/>
    </source>
</evidence>
<keyword evidence="14" id="KW-0325">Glycoprotein</keyword>
<dbReference type="PROSITE" id="PS50011">
    <property type="entry name" value="PROTEIN_KINASE_DOM"/>
    <property type="match status" value="1"/>
</dbReference>
<dbReference type="PANTHER" id="PTHR27002">
    <property type="entry name" value="RECEPTOR-LIKE SERINE/THREONINE-PROTEIN KINASE SD1-8"/>
    <property type="match status" value="1"/>
</dbReference>
<proteinExistence type="predicted"/>
<keyword evidence="7" id="KW-0677">Repeat</keyword>
<evidence type="ECO:0000256" key="5">
    <source>
        <dbReference type="ARBA" id="ARBA00022692"/>
    </source>
</evidence>
<reference evidence="22" key="1">
    <citation type="submission" date="2023-10" db="EMBL/GenBank/DDBJ databases">
        <title>Chromosome-level genome of the transformable northern wattle, Acacia crassicarpa.</title>
        <authorList>
            <person name="Massaro I."/>
            <person name="Sinha N.R."/>
            <person name="Poethig S."/>
            <person name="Leichty A.R."/>
        </authorList>
    </citation>
    <scope>NUCLEOTIDE SEQUENCE</scope>
    <source>
        <strain evidence="22">Acra3RX</strain>
        <tissue evidence="22">Leaf</tissue>
    </source>
</reference>
<sequence>MDMSFLKLVVSYFVLLTAFNVASSDEDIPAYYDHNCTIENNFTSDSPYQFNLITLLTSLYSKANATDNQFYNATVEADTDAVYGEYMCRGDVPMEVCQTCVQDATSRIASECPYNREAIIWYDQCYVRYSDRYFFSTLHQLPNVISFFTDDDCSRRLTPIKCKMIQSTGFMIPRISGSQLNLTLNNAVVELEAETSNKRFATKAANLTLRDKLYTLVQCTPDLSPQFCSKCLYGLIKLIPSNDTVLGGRILNPSCNLGFRGYRFYYKGNLPPSVFIYKEIGRPTFTGYNCSATENFKANGLYLNNLRSLTLSLSIMSSINNTDGFYRTFVGDKSNTVYGLFMCRGDVPVELCHECVNEGIDQLNSSCPSSKEAIIWYDTCMLRYSNRSFFSTLDTQPTYTKPGADKLQSQTEGFKRLLASSLNDLVEATPNSVGVKNFKTNNVPSPSELTTLYTLAQCTPTLNGPDCKKCLQGALDHIKSCCLGKRGGQAMNPSCHLRFESYLFYYNQTTAVSVPPANPPTPEVSENAGKHNDRSRTIIIAVSVTVVTIMLLCFGYYYWLRKKSKSYKNILKKNFGSEGAIVESLQFSFATIEAATDKFSIENRIGKGGFGEVYMGILPDGSKIAVKRLSENSSQGLSEFKNEVLLIAKLQHRNLVALLGFCLKDQEKILVYEYVPNKSLDYFLFSSQKPRELNWPERYKIIEGVARGIHYLHEYSRLKVIHRDLKPSNILLDDEMNPKISDFGMARMVCINETRGSTNRIAGTVGYISPEYFRFGLFSDKSDVFSFGVIVLEIISGKSINSESESRESQYEGGLLNEAWKHWRNEELTAILDSNMTEVVSHSEIMKCIHIGLLCVQGNPQIRPSMNEVVQYLSNDSMHLPIPQEPVFFMYSQMEPAATNRAIMEAQLANHNQYSINEISESQLFPR</sequence>
<dbReference type="FunFam" id="1.10.510.10:FF:000129">
    <property type="entry name" value="cysteine-rich receptor-like protein kinase 10"/>
    <property type="match status" value="1"/>
</dbReference>
<dbReference type="Gene3D" id="3.30.200.20">
    <property type="entry name" value="Phosphorylase Kinase, domain 1"/>
    <property type="match status" value="1"/>
</dbReference>
<keyword evidence="12 18" id="KW-0472">Membrane</keyword>
<dbReference type="Pfam" id="PF07714">
    <property type="entry name" value="PK_Tyr_Ser-Thr"/>
    <property type="match status" value="1"/>
</dbReference>
<keyword evidence="8 17" id="KW-0547">Nucleotide-binding</keyword>
<feature type="domain" description="Gnk2-homologous" evidence="21">
    <location>
        <begin position="159"/>
        <end position="264"/>
    </location>
</feature>
<keyword evidence="6 19" id="KW-0732">Signal</keyword>
<dbReference type="Gene3D" id="3.30.430.20">
    <property type="entry name" value="Gnk2 domain, C-X8-C-X2-C motif"/>
    <property type="match status" value="4"/>
</dbReference>
<dbReference type="CDD" id="cd23509">
    <property type="entry name" value="Gnk2-like"/>
    <property type="match status" value="4"/>
</dbReference>
<dbReference type="EMBL" id="JAWXYG010000011">
    <property type="protein sequence ID" value="KAK4258921.1"/>
    <property type="molecule type" value="Genomic_DNA"/>
</dbReference>
<accession>A0AAE1IW23</accession>
<protein>
    <recommendedName>
        <fullName evidence="24">Cysteine-rich receptor-like protein kinase</fullName>
    </recommendedName>
</protein>
<evidence type="ECO:0000256" key="17">
    <source>
        <dbReference type="PROSITE-ProRule" id="PRU10141"/>
    </source>
</evidence>
<evidence type="ECO:0000259" key="20">
    <source>
        <dbReference type="PROSITE" id="PS50011"/>
    </source>
</evidence>
<comment type="catalytic activity">
    <reaction evidence="16">
        <text>L-threonyl-[protein] + ATP = O-phospho-L-threonyl-[protein] + ADP + H(+)</text>
        <dbReference type="Rhea" id="RHEA:46608"/>
        <dbReference type="Rhea" id="RHEA-COMP:11060"/>
        <dbReference type="Rhea" id="RHEA-COMP:11605"/>
        <dbReference type="ChEBI" id="CHEBI:15378"/>
        <dbReference type="ChEBI" id="CHEBI:30013"/>
        <dbReference type="ChEBI" id="CHEBI:30616"/>
        <dbReference type="ChEBI" id="CHEBI:61977"/>
        <dbReference type="ChEBI" id="CHEBI:456216"/>
    </reaction>
</comment>
<dbReference type="GO" id="GO:0005886">
    <property type="term" value="C:plasma membrane"/>
    <property type="evidence" value="ECO:0007669"/>
    <property type="project" value="TreeGrafter"/>
</dbReference>
<dbReference type="InterPro" id="IPR000719">
    <property type="entry name" value="Prot_kinase_dom"/>
</dbReference>
<evidence type="ECO:0000256" key="1">
    <source>
        <dbReference type="ARBA" id="ARBA00004167"/>
    </source>
</evidence>
<feature type="domain" description="Gnk2-homologous" evidence="21">
    <location>
        <begin position="395"/>
        <end position="504"/>
    </location>
</feature>
<dbReference type="FunFam" id="3.30.430.20:FF:000003">
    <property type="entry name" value="Cysteine-rich RLK (RECEPTOR-like protein kinase) 10"/>
    <property type="match status" value="1"/>
</dbReference>
<evidence type="ECO:0000256" key="4">
    <source>
        <dbReference type="ARBA" id="ARBA00022679"/>
    </source>
</evidence>
<evidence type="ECO:0000256" key="12">
    <source>
        <dbReference type="ARBA" id="ARBA00023136"/>
    </source>
</evidence>
<keyword evidence="4" id="KW-0808">Transferase</keyword>
<dbReference type="Proteomes" id="UP001293593">
    <property type="component" value="Unassembled WGS sequence"/>
</dbReference>
<comment type="catalytic activity">
    <reaction evidence="15">
        <text>L-seryl-[protein] + ATP = O-phospho-L-seryl-[protein] + ADP + H(+)</text>
        <dbReference type="Rhea" id="RHEA:17989"/>
        <dbReference type="Rhea" id="RHEA-COMP:9863"/>
        <dbReference type="Rhea" id="RHEA-COMP:11604"/>
        <dbReference type="ChEBI" id="CHEBI:15378"/>
        <dbReference type="ChEBI" id="CHEBI:29999"/>
        <dbReference type="ChEBI" id="CHEBI:30616"/>
        <dbReference type="ChEBI" id="CHEBI:83421"/>
        <dbReference type="ChEBI" id="CHEBI:456216"/>
    </reaction>
</comment>
<dbReference type="PROSITE" id="PS00107">
    <property type="entry name" value="PROTEIN_KINASE_ATP"/>
    <property type="match status" value="1"/>
</dbReference>
<evidence type="ECO:0000256" key="10">
    <source>
        <dbReference type="ARBA" id="ARBA00022840"/>
    </source>
</evidence>
<evidence type="ECO:0008006" key="24">
    <source>
        <dbReference type="Google" id="ProtNLM"/>
    </source>
</evidence>
<dbReference type="GO" id="GO:0042742">
    <property type="term" value="P:defense response to bacterium"/>
    <property type="evidence" value="ECO:0007669"/>
    <property type="project" value="TreeGrafter"/>
</dbReference>
<evidence type="ECO:0000256" key="2">
    <source>
        <dbReference type="ARBA" id="ARBA00022527"/>
    </source>
</evidence>
<dbReference type="Pfam" id="PF01657">
    <property type="entry name" value="Stress-antifung"/>
    <property type="match status" value="4"/>
</dbReference>
<feature type="domain" description="Gnk2-homologous" evidence="21">
    <location>
        <begin position="30"/>
        <end position="134"/>
    </location>
</feature>
<feature type="domain" description="Gnk2-homologous" evidence="21">
    <location>
        <begin position="284"/>
        <end position="389"/>
    </location>
</feature>
<keyword evidence="10 17" id="KW-0067">ATP-binding</keyword>
<feature type="domain" description="Protein kinase" evidence="20">
    <location>
        <begin position="599"/>
        <end position="882"/>
    </location>
</feature>
<feature type="chain" id="PRO_5042105500" description="Cysteine-rich receptor-like protein kinase" evidence="19">
    <location>
        <begin position="25"/>
        <end position="927"/>
    </location>
</feature>
<comment type="caution">
    <text evidence="22">The sequence shown here is derived from an EMBL/GenBank/DDBJ whole genome shotgun (WGS) entry which is preliminary data.</text>
</comment>
<evidence type="ECO:0000256" key="9">
    <source>
        <dbReference type="ARBA" id="ARBA00022777"/>
    </source>
</evidence>
<dbReference type="FunFam" id="3.30.430.20:FF:000013">
    <property type="entry name" value="Cysteine-rich RLK (RECEPTOR-like protein kinase) 23"/>
    <property type="match status" value="1"/>
</dbReference>
<evidence type="ECO:0000259" key="21">
    <source>
        <dbReference type="PROSITE" id="PS51473"/>
    </source>
</evidence>
<dbReference type="PROSITE" id="PS00108">
    <property type="entry name" value="PROTEIN_KINASE_ST"/>
    <property type="match status" value="1"/>
</dbReference>
<evidence type="ECO:0000256" key="18">
    <source>
        <dbReference type="SAM" id="Phobius"/>
    </source>
</evidence>
<dbReference type="SUPFAM" id="SSF56112">
    <property type="entry name" value="Protein kinase-like (PK-like)"/>
    <property type="match status" value="1"/>
</dbReference>
<name>A0AAE1IW23_9FABA</name>
<keyword evidence="9" id="KW-0418">Kinase</keyword>
<evidence type="ECO:0000256" key="8">
    <source>
        <dbReference type="ARBA" id="ARBA00022741"/>
    </source>
</evidence>
<dbReference type="InterPro" id="IPR002902">
    <property type="entry name" value="GNK2"/>
</dbReference>
<comment type="subcellular location">
    <subcellularLocation>
        <location evidence="1">Membrane</location>
        <topology evidence="1">Single-pass membrane protein</topology>
    </subcellularLocation>
</comment>
<keyword evidence="3" id="KW-0597">Phosphoprotein</keyword>
<dbReference type="InterPro" id="IPR008271">
    <property type="entry name" value="Ser/Thr_kinase_AS"/>
</dbReference>
<feature type="signal peptide" evidence="19">
    <location>
        <begin position="1"/>
        <end position="24"/>
    </location>
</feature>
<dbReference type="InterPro" id="IPR011009">
    <property type="entry name" value="Kinase-like_dom_sf"/>
</dbReference>
<evidence type="ECO:0000256" key="16">
    <source>
        <dbReference type="ARBA" id="ARBA00047951"/>
    </source>
</evidence>
<keyword evidence="23" id="KW-1185">Reference proteome</keyword>
<dbReference type="AlphaFoldDB" id="A0AAE1IW23"/>
<evidence type="ECO:0000313" key="22">
    <source>
        <dbReference type="EMBL" id="KAK4258921.1"/>
    </source>
</evidence>
<dbReference type="InterPro" id="IPR017441">
    <property type="entry name" value="Protein_kinase_ATP_BS"/>
</dbReference>
<evidence type="ECO:0000256" key="19">
    <source>
        <dbReference type="SAM" id="SignalP"/>
    </source>
</evidence>
<evidence type="ECO:0000256" key="11">
    <source>
        <dbReference type="ARBA" id="ARBA00022989"/>
    </source>
</evidence>
<dbReference type="PROSITE" id="PS51473">
    <property type="entry name" value="GNK2"/>
    <property type="match status" value="4"/>
</dbReference>
<keyword evidence="2" id="KW-0723">Serine/threonine-protein kinase</keyword>